<protein>
    <recommendedName>
        <fullName evidence="3">Dithiol-disulfide oxidoreductase (DUF899 family)</fullName>
    </recommendedName>
</protein>
<dbReference type="Proteomes" id="UP000637267">
    <property type="component" value="Unassembled WGS sequence"/>
</dbReference>
<dbReference type="RefSeq" id="WP_188704588.1">
    <property type="nucleotide sequence ID" value="NZ_BMLX01000003.1"/>
</dbReference>
<evidence type="ECO:0008006" key="3">
    <source>
        <dbReference type="Google" id="ProtNLM"/>
    </source>
</evidence>
<organism evidence="1 2">
    <name type="scientific">Silvimonas iriomotensis</name>
    <dbReference type="NCBI Taxonomy" id="449662"/>
    <lineage>
        <taxon>Bacteria</taxon>
        <taxon>Pseudomonadati</taxon>
        <taxon>Pseudomonadota</taxon>
        <taxon>Betaproteobacteria</taxon>
        <taxon>Neisseriales</taxon>
        <taxon>Chitinibacteraceae</taxon>
        <taxon>Silvimonas</taxon>
    </lineage>
</organism>
<evidence type="ECO:0000313" key="1">
    <source>
        <dbReference type="EMBL" id="GGP22124.1"/>
    </source>
</evidence>
<evidence type="ECO:0000313" key="2">
    <source>
        <dbReference type="Proteomes" id="UP000637267"/>
    </source>
</evidence>
<dbReference type="SUPFAM" id="SSF52833">
    <property type="entry name" value="Thioredoxin-like"/>
    <property type="match status" value="1"/>
</dbReference>
<gene>
    <name evidence="1" type="ORF">GCM10010970_23670</name>
</gene>
<accession>A0ABQ2PA94</accession>
<dbReference type="Pfam" id="PF05988">
    <property type="entry name" value="DUF899"/>
    <property type="match status" value="1"/>
</dbReference>
<keyword evidence="2" id="KW-1185">Reference proteome</keyword>
<dbReference type="InterPro" id="IPR036249">
    <property type="entry name" value="Thioredoxin-like_sf"/>
</dbReference>
<reference evidence="2" key="1">
    <citation type="journal article" date="2019" name="Int. J. Syst. Evol. Microbiol.">
        <title>The Global Catalogue of Microorganisms (GCM) 10K type strain sequencing project: providing services to taxonomists for standard genome sequencing and annotation.</title>
        <authorList>
            <consortium name="The Broad Institute Genomics Platform"/>
            <consortium name="The Broad Institute Genome Sequencing Center for Infectious Disease"/>
            <person name="Wu L."/>
            <person name="Ma J."/>
        </authorList>
    </citation>
    <scope>NUCLEOTIDE SEQUENCE [LARGE SCALE GENOMIC DNA]</scope>
    <source>
        <strain evidence="2">CGMCC 1.8859</strain>
    </source>
</reference>
<dbReference type="InterPro" id="IPR010296">
    <property type="entry name" value="DUF899_thioredox"/>
</dbReference>
<comment type="caution">
    <text evidence="1">The sequence shown here is derived from an EMBL/GenBank/DDBJ whole genome shotgun (WGS) entry which is preliminary data.</text>
</comment>
<dbReference type="EMBL" id="BMLX01000003">
    <property type="protein sequence ID" value="GGP22124.1"/>
    <property type="molecule type" value="Genomic_DNA"/>
</dbReference>
<sequence length="241" mass="27011">MSKPQLQSAEVLAARHHARYPGETLAYRQARNALLAEEIELRRHIERVAAMRRALPTSGDVPENFRFDSADGPVTLAQMFGDHDTLVIYNWMFGPKRERPCPMCTCLLSALDGEMPDILQRVAFGVVARAPIERMQAFAQERHWEHLRLYSSGGSSFNQVYLGEDPGGDDIPGLNVFVRISDTIKHFYGDEMGPDTSDPGQDPRGAPDLMPLWNILDLTPAGRGTDWYPSLDYQAANPPHH</sequence>
<name>A0ABQ2PA94_9NEIS</name>
<proteinExistence type="predicted"/>